<dbReference type="GO" id="GO:0032259">
    <property type="term" value="P:methylation"/>
    <property type="evidence" value="ECO:0007669"/>
    <property type="project" value="UniProtKB-KW"/>
</dbReference>
<evidence type="ECO:0000313" key="8">
    <source>
        <dbReference type="Proteomes" id="UP000602260"/>
    </source>
</evidence>
<dbReference type="Pfam" id="PF06325">
    <property type="entry name" value="PrmA"/>
    <property type="match status" value="1"/>
</dbReference>
<feature type="binding site" evidence="6">
    <location>
        <position position="156"/>
    </location>
    <ligand>
        <name>S-adenosyl-L-methionine</name>
        <dbReference type="ChEBI" id="CHEBI:59789"/>
    </ligand>
</feature>
<comment type="subcellular location">
    <subcellularLocation>
        <location evidence="6">Cytoplasm</location>
    </subcellularLocation>
</comment>
<dbReference type="Gene3D" id="3.40.50.150">
    <property type="entry name" value="Vaccinia Virus protein VP39"/>
    <property type="match status" value="1"/>
</dbReference>
<dbReference type="SUPFAM" id="SSF53335">
    <property type="entry name" value="S-adenosyl-L-methionine-dependent methyltransferases"/>
    <property type="match status" value="1"/>
</dbReference>
<dbReference type="GO" id="GO:0005840">
    <property type="term" value="C:ribosome"/>
    <property type="evidence" value="ECO:0007669"/>
    <property type="project" value="UniProtKB-KW"/>
</dbReference>
<evidence type="ECO:0000256" key="1">
    <source>
        <dbReference type="ARBA" id="ARBA00009741"/>
    </source>
</evidence>
<dbReference type="CDD" id="cd02440">
    <property type="entry name" value="AdoMet_MTases"/>
    <property type="match status" value="1"/>
</dbReference>
<dbReference type="InterPro" id="IPR050078">
    <property type="entry name" value="Ribosomal_L11_MeTrfase_PrmA"/>
</dbReference>
<accession>A0A8J6M4R4</accession>
<dbReference type="PANTHER" id="PTHR43648:SF1">
    <property type="entry name" value="ELECTRON TRANSFER FLAVOPROTEIN BETA SUBUNIT LYSINE METHYLTRANSFERASE"/>
    <property type="match status" value="1"/>
</dbReference>
<dbReference type="HAMAP" id="MF_00735">
    <property type="entry name" value="Methyltr_PrmA"/>
    <property type="match status" value="1"/>
</dbReference>
<keyword evidence="4 6" id="KW-0808">Transferase</keyword>
<comment type="caution">
    <text evidence="7">The sequence shown here is derived from an EMBL/GenBank/DDBJ whole genome shotgun (WGS) entry which is preliminary data.</text>
</comment>
<keyword evidence="7" id="KW-0687">Ribonucleoprotein</keyword>
<feature type="binding site" evidence="6">
    <location>
        <position position="250"/>
    </location>
    <ligand>
        <name>S-adenosyl-L-methionine</name>
        <dbReference type="ChEBI" id="CHEBI:59789"/>
    </ligand>
</feature>
<comment type="catalytic activity">
    <reaction evidence="6">
        <text>L-lysyl-[protein] + 3 S-adenosyl-L-methionine = N(6),N(6),N(6)-trimethyl-L-lysyl-[protein] + 3 S-adenosyl-L-homocysteine + 3 H(+)</text>
        <dbReference type="Rhea" id="RHEA:54192"/>
        <dbReference type="Rhea" id="RHEA-COMP:9752"/>
        <dbReference type="Rhea" id="RHEA-COMP:13826"/>
        <dbReference type="ChEBI" id="CHEBI:15378"/>
        <dbReference type="ChEBI" id="CHEBI:29969"/>
        <dbReference type="ChEBI" id="CHEBI:57856"/>
        <dbReference type="ChEBI" id="CHEBI:59789"/>
        <dbReference type="ChEBI" id="CHEBI:61961"/>
    </reaction>
</comment>
<proteinExistence type="inferred from homology"/>
<dbReference type="InterPro" id="IPR029063">
    <property type="entry name" value="SAM-dependent_MTases_sf"/>
</dbReference>
<dbReference type="PANTHER" id="PTHR43648">
    <property type="entry name" value="ELECTRON TRANSFER FLAVOPROTEIN BETA SUBUNIT LYSINE METHYLTRANSFERASE"/>
    <property type="match status" value="1"/>
</dbReference>
<dbReference type="GO" id="GO:0008276">
    <property type="term" value="F:protein methyltransferase activity"/>
    <property type="evidence" value="ECO:0007669"/>
    <property type="project" value="UniProtKB-UniRule"/>
</dbReference>
<keyword evidence="7" id="KW-0689">Ribosomal protein</keyword>
<dbReference type="AlphaFoldDB" id="A0A8J6M4R4"/>
<dbReference type="EC" id="2.1.1.-" evidence="6"/>
<dbReference type="GO" id="GO:0005737">
    <property type="term" value="C:cytoplasm"/>
    <property type="evidence" value="ECO:0007669"/>
    <property type="project" value="UniProtKB-SubCell"/>
</dbReference>
<gene>
    <name evidence="6 7" type="primary">prmA</name>
    <name evidence="7" type="ORF">H8S55_10445</name>
</gene>
<dbReference type="RefSeq" id="WP_186878921.1">
    <property type="nucleotide sequence ID" value="NZ_JACOPN010000007.1"/>
</dbReference>
<sequence length="316" mass="34833">MADTKWLEIAVNTTPDKLDEVCAKLAAAGMDGLVIEDEGEFLQFLEQNRQYWDYVDQELLDRMRGITRVKFYVTDDADGHAQLERYTHGLGFEHTVTPLSDNDWAYSWQKYYKPLTIGDRLYVVPEWERDKPVPEGRSPLYLNPGLTFGTGSHASTQLCLEGVEAHTLPGRSVLDLGCGSGILSIAALCLGASHAVAVDIDPKAVDVAYENAALNGIGKDRYTVMAGNVIADRALAARLARERYHLVLANIVADVIIPLSAQVPALLEQDGVFLCSGIIDTRADEVQAALEKNGLHVIRRREKNGWVALEARLADE</sequence>
<dbReference type="PIRSF" id="PIRSF000401">
    <property type="entry name" value="RPL11_MTase"/>
    <property type="match status" value="1"/>
</dbReference>
<reference evidence="7" key="1">
    <citation type="submission" date="2020-08" db="EMBL/GenBank/DDBJ databases">
        <title>Genome public.</title>
        <authorList>
            <person name="Liu C."/>
            <person name="Sun Q."/>
        </authorList>
    </citation>
    <scope>NUCLEOTIDE SEQUENCE</scope>
    <source>
        <strain evidence="7">BX5</strain>
    </source>
</reference>
<name>A0A8J6M4R4_9FIRM</name>
<evidence type="ECO:0000256" key="3">
    <source>
        <dbReference type="ARBA" id="ARBA00022603"/>
    </source>
</evidence>
<dbReference type="InterPro" id="IPR004498">
    <property type="entry name" value="Ribosomal_PrmA_MeTrfase"/>
</dbReference>
<comment type="similarity">
    <text evidence="1 6">Belongs to the methyltransferase superfamily. PrmA family.</text>
</comment>
<keyword evidence="8" id="KW-1185">Reference proteome</keyword>
<evidence type="ECO:0000256" key="6">
    <source>
        <dbReference type="HAMAP-Rule" id="MF_00735"/>
    </source>
</evidence>
<dbReference type="EMBL" id="JACOPN010000007">
    <property type="protein sequence ID" value="MBC5717738.1"/>
    <property type="molecule type" value="Genomic_DNA"/>
</dbReference>
<dbReference type="Proteomes" id="UP000602260">
    <property type="component" value="Unassembled WGS sequence"/>
</dbReference>
<evidence type="ECO:0000256" key="2">
    <source>
        <dbReference type="ARBA" id="ARBA00022490"/>
    </source>
</evidence>
<evidence type="ECO:0000313" key="7">
    <source>
        <dbReference type="EMBL" id="MBC5717738.1"/>
    </source>
</evidence>
<evidence type="ECO:0000256" key="5">
    <source>
        <dbReference type="ARBA" id="ARBA00022691"/>
    </source>
</evidence>
<organism evidence="7 8">
    <name type="scientific">Flintibacter faecis</name>
    <dbReference type="NCBI Taxonomy" id="2763047"/>
    <lineage>
        <taxon>Bacteria</taxon>
        <taxon>Bacillati</taxon>
        <taxon>Bacillota</taxon>
        <taxon>Clostridia</taxon>
        <taxon>Eubacteriales</taxon>
        <taxon>Flintibacter</taxon>
    </lineage>
</organism>
<evidence type="ECO:0000256" key="4">
    <source>
        <dbReference type="ARBA" id="ARBA00022679"/>
    </source>
</evidence>
<feature type="binding site" evidence="6">
    <location>
        <position position="199"/>
    </location>
    <ligand>
        <name>S-adenosyl-L-methionine</name>
        <dbReference type="ChEBI" id="CHEBI:59789"/>
    </ligand>
</feature>
<protein>
    <recommendedName>
        <fullName evidence="6">Ribosomal protein L11 methyltransferase</fullName>
        <shortName evidence="6">L11 Mtase</shortName>
        <ecNumber evidence="6">2.1.1.-</ecNumber>
    </recommendedName>
</protein>
<dbReference type="NCBIfam" id="TIGR00406">
    <property type="entry name" value="prmA"/>
    <property type="match status" value="1"/>
</dbReference>
<comment type="function">
    <text evidence="6">Methylates ribosomal protein L11.</text>
</comment>
<keyword evidence="2 6" id="KW-0963">Cytoplasm</keyword>
<feature type="binding site" evidence="6">
    <location>
        <position position="177"/>
    </location>
    <ligand>
        <name>S-adenosyl-L-methionine</name>
        <dbReference type="ChEBI" id="CHEBI:59789"/>
    </ligand>
</feature>
<keyword evidence="5 6" id="KW-0949">S-adenosyl-L-methionine</keyword>
<keyword evidence="3 6" id="KW-0489">Methyltransferase</keyword>